<keyword evidence="4" id="KW-1185">Reference proteome</keyword>
<feature type="transmembrane region" description="Helical" evidence="1">
    <location>
        <begin position="170"/>
        <end position="188"/>
    </location>
</feature>
<accession>A0A3G9JUH0</accession>
<feature type="transmembrane region" description="Helical" evidence="1">
    <location>
        <begin position="65"/>
        <end position="83"/>
    </location>
</feature>
<proteinExistence type="predicted"/>
<keyword evidence="1" id="KW-1133">Transmembrane helix</keyword>
<feature type="transmembrane region" description="Helical" evidence="1">
    <location>
        <begin position="95"/>
        <end position="117"/>
    </location>
</feature>
<dbReference type="SUPFAM" id="SSF55073">
    <property type="entry name" value="Nucleotide cyclase"/>
    <property type="match status" value="1"/>
</dbReference>
<dbReference type="InterPro" id="IPR000160">
    <property type="entry name" value="GGDEF_dom"/>
</dbReference>
<dbReference type="InParanoid" id="A0A3G9JUH0"/>
<dbReference type="Gene3D" id="3.30.70.270">
    <property type="match status" value="1"/>
</dbReference>
<evidence type="ECO:0000313" key="4">
    <source>
        <dbReference type="Proteomes" id="UP000268059"/>
    </source>
</evidence>
<dbReference type="GO" id="GO:0005886">
    <property type="term" value="C:plasma membrane"/>
    <property type="evidence" value="ECO:0007669"/>
    <property type="project" value="TreeGrafter"/>
</dbReference>
<name>A0A3G9JUH0_9FIRM</name>
<dbReference type="Proteomes" id="UP000268059">
    <property type="component" value="Chromosome"/>
</dbReference>
<dbReference type="SMART" id="SM00267">
    <property type="entry name" value="GGDEF"/>
    <property type="match status" value="1"/>
</dbReference>
<dbReference type="InterPro" id="IPR029787">
    <property type="entry name" value="Nucleotide_cyclase"/>
</dbReference>
<dbReference type="GO" id="GO:1902201">
    <property type="term" value="P:negative regulation of bacterial-type flagellum-dependent cell motility"/>
    <property type="evidence" value="ECO:0007669"/>
    <property type="project" value="TreeGrafter"/>
</dbReference>
<organism evidence="3 4">
    <name type="scientific">Intestinibaculum porci</name>
    <dbReference type="NCBI Taxonomy" id="2487118"/>
    <lineage>
        <taxon>Bacteria</taxon>
        <taxon>Bacillati</taxon>
        <taxon>Bacillota</taxon>
        <taxon>Erysipelotrichia</taxon>
        <taxon>Erysipelotrichales</taxon>
        <taxon>Erysipelotrichaceae</taxon>
        <taxon>Intestinibaculum</taxon>
    </lineage>
</organism>
<dbReference type="InterPro" id="IPR050469">
    <property type="entry name" value="Diguanylate_Cyclase"/>
</dbReference>
<evidence type="ECO:0000256" key="1">
    <source>
        <dbReference type="SAM" id="Phobius"/>
    </source>
</evidence>
<gene>
    <name evidence="3" type="ORF">SG0102_16630</name>
</gene>
<dbReference type="Pfam" id="PF00990">
    <property type="entry name" value="GGDEF"/>
    <property type="match status" value="1"/>
</dbReference>
<feature type="transmembrane region" description="Helical" evidence="1">
    <location>
        <begin position="40"/>
        <end position="59"/>
    </location>
</feature>
<dbReference type="GO" id="GO:0043709">
    <property type="term" value="P:cell adhesion involved in single-species biofilm formation"/>
    <property type="evidence" value="ECO:0007669"/>
    <property type="project" value="TreeGrafter"/>
</dbReference>
<dbReference type="RefSeq" id="WP_157983008.1">
    <property type="nucleotide sequence ID" value="NZ_AP019309.1"/>
</dbReference>
<dbReference type="NCBIfam" id="TIGR00254">
    <property type="entry name" value="GGDEF"/>
    <property type="match status" value="1"/>
</dbReference>
<keyword evidence="1" id="KW-0472">Membrane</keyword>
<dbReference type="CDD" id="cd01949">
    <property type="entry name" value="GGDEF"/>
    <property type="match status" value="1"/>
</dbReference>
<dbReference type="PROSITE" id="PS50887">
    <property type="entry name" value="GGDEF"/>
    <property type="match status" value="1"/>
</dbReference>
<evidence type="ECO:0000259" key="2">
    <source>
        <dbReference type="PROSITE" id="PS50887"/>
    </source>
</evidence>
<protein>
    <recommendedName>
        <fullName evidence="2">GGDEF domain-containing protein</fullName>
    </recommendedName>
</protein>
<evidence type="ECO:0000313" key="3">
    <source>
        <dbReference type="EMBL" id="BBH26729.1"/>
    </source>
</evidence>
<dbReference type="EMBL" id="AP019309">
    <property type="protein sequence ID" value="BBH26729.1"/>
    <property type="molecule type" value="Genomic_DNA"/>
</dbReference>
<keyword evidence="1" id="KW-0812">Transmembrane</keyword>
<dbReference type="AlphaFoldDB" id="A0A3G9JUH0"/>
<reference evidence="3 4" key="1">
    <citation type="submission" date="2018-11" db="EMBL/GenBank/DDBJ databases">
        <title>Novel Erysipelotrichaceae bacterium isolated from small intestine of a swine.</title>
        <authorList>
            <person name="Kim J.S."/>
            <person name="Choe H."/>
            <person name="Lee Y.R."/>
            <person name="Kim K.M."/>
            <person name="Park D.S."/>
        </authorList>
    </citation>
    <scope>NUCLEOTIDE SEQUENCE [LARGE SCALE GENOMIC DNA]</scope>
    <source>
        <strain evidence="3 4">SG0102</strain>
    </source>
</reference>
<dbReference type="InterPro" id="IPR043128">
    <property type="entry name" value="Rev_trsase/Diguanyl_cyclase"/>
</dbReference>
<dbReference type="KEGG" id="ebm:SG0102_16630"/>
<sequence>MSSYLLKKIYNRFDYFVSEEDIYQLLLNHELSDTRRGIRFIFPLYTILIMYFTYLRIMAIGMTSILGIIEAIGMILLLAQQMIVDPSIMSHSKRVYTIGYASISYVLLSMIIITSLYHLPHQNGNLIFICLFLSMPLFLMDQILRMWLFQSLMGMTWCVFAPSFDMTLKFFLTLVTLLVYGLLYNRSIDLYLEKIYISQQHAMDGLTKVMTKKSGKYAIEQLLTANKPGALFIFDLDNFKHFNDTFGHAYGDVVLQKASTALRSSFRKSDIIMRYGGDEFVVFMENGTYSSATTKVKQIQEVLNKISLEQQHEITFSIGVALQSKDISFQDLFNQADQALYYVKKSTKHNYMFYSPSLS</sequence>
<feature type="domain" description="GGDEF" evidence="2">
    <location>
        <begin position="227"/>
        <end position="356"/>
    </location>
</feature>
<dbReference type="PANTHER" id="PTHR45138:SF24">
    <property type="entry name" value="DIGUANYLATE CYCLASE DGCC-RELATED"/>
    <property type="match status" value="1"/>
</dbReference>
<feature type="transmembrane region" description="Helical" evidence="1">
    <location>
        <begin position="123"/>
        <end position="140"/>
    </location>
</feature>
<dbReference type="GO" id="GO:0052621">
    <property type="term" value="F:diguanylate cyclase activity"/>
    <property type="evidence" value="ECO:0007669"/>
    <property type="project" value="TreeGrafter"/>
</dbReference>
<dbReference type="PANTHER" id="PTHR45138">
    <property type="entry name" value="REGULATORY COMPONENTS OF SENSORY TRANSDUCTION SYSTEM"/>
    <property type="match status" value="1"/>
</dbReference>
<dbReference type="OrthoDB" id="9804955at2"/>